<protein>
    <recommendedName>
        <fullName evidence="3">Cell envelope-related transcriptional attenuator domain-containing protein</fullName>
    </recommendedName>
</protein>
<name>A0ABP8Y6L0_9MICO</name>
<proteinExistence type="inferred from homology"/>
<dbReference type="InterPro" id="IPR050922">
    <property type="entry name" value="LytR/CpsA/Psr_CW_biosynth"/>
</dbReference>
<evidence type="ECO:0000259" key="3">
    <source>
        <dbReference type="Pfam" id="PF03816"/>
    </source>
</evidence>
<evidence type="ECO:0000313" key="4">
    <source>
        <dbReference type="EMBL" id="GAA4721589.1"/>
    </source>
</evidence>
<dbReference type="Proteomes" id="UP001500556">
    <property type="component" value="Unassembled WGS sequence"/>
</dbReference>
<evidence type="ECO:0000256" key="1">
    <source>
        <dbReference type="ARBA" id="ARBA00006068"/>
    </source>
</evidence>
<gene>
    <name evidence="4" type="ORF">GCM10025782_19190</name>
</gene>
<comment type="similarity">
    <text evidence="1">Belongs to the LytR/CpsA/Psr (LCP) family.</text>
</comment>
<dbReference type="Gene3D" id="3.40.630.190">
    <property type="entry name" value="LCP protein"/>
    <property type="match status" value="1"/>
</dbReference>
<dbReference type="EMBL" id="BAABLO010000005">
    <property type="protein sequence ID" value="GAA4721589.1"/>
    <property type="molecule type" value="Genomic_DNA"/>
</dbReference>
<dbReference type="RefSeq" id="WP_345502811.1">
    <property type="nucleotide sequence ID" value="NZ_BAABLO010000005.1"/>
</dbReference>
<evidence type="ECO:0000256" key="2">
    <source>
        <dbReference type="SAM" id="Phobius"/>
    </source>
</evidence>
<feature type="domain" description="Cell envelope-related transcriptional attenuator" evidence="3">
    <location>
        <begin position="95"/>
        <end position="213"/>
    </location>
</feature>
<feature type="transmembrane region" description="Helical" evidence="2">
    <location>
        <begin position="26"/>
        <end position="46"/>
    </location>
</feature>
<accession>A0ABP8Y6L0</accession>
<sequence length="325" mass="33957">MAVPTRRRGAGLLAAATATRPRRAGVITAATLIAVVVLVLADALVLTGRVPRLDVTPTGSGAGRTYLLVASDSRERLDAADRSRYADANQPRGERADLVLLLRAPEDGPARLYSVPRDLYVGEQRKVPHRLGLALADGPQALVDSLCTDVGVGVDHVVVADFDALVGLIDTVGGIPVTVAEPTRDRRAQLDLRGGTQRLDGRQALAWVRSRHPQVLRGGTWVADPAADPTRSTHAAQVLGGVSAALDDPVTVQRALWAAGPSLRRDHGLGLPQLLSMARALRGAAAAGVVTVPAQLEDTTVPFAFVTDATTAALRPLRSPGCATG</sequence>
<dbReference type="PANTHER" id="PTHR33392:SF6">
    <property type="entry name" value="POLYISOPRENYL-TEICHOIC ACID--PEPTIDOGLYCAN TEICHOIC ACID TRANSFERASE TAGU"/>
    <property type="match status" value="1"/>
</dbReference>
<keyword evidence="2" id="KW-0472">Membrane</keyword>
<keyword evidence="2" id="KW-0812">Transmembrane</keyword>
<comment type="caution">
    <text evidence="4">The sequence shown here is derived from an EMBL/GenBank/DDBJ whole genome shotgun (WGS) entry which is preliminary data.</text>
</comment>
<reference evidence="5" key="1">
    <citation type="journal article" date="2019" name="Int. J. Syst. Evol. Microbiol.">
        <title>The Global Catalogue of Microorganisms (GCM) 10K type strain sequencing project: providing services to taxonomists for standard genome sequencing and annotation.</title>
        <authorList>
            <consortium name="The Broad Institute Genomics Platform"/>
            <consortium name="The Broad Institute Genome Sequencing Center for Infectious Disease"/>
            <person name="Wu L."/>
            <person name="Ma J."/>
        </authorList>
    </citation>
    <scope>NUCLEOTIDE SEQUENCE [LARGE SCALE GENOMIC DNA]</scope>
    <source>
        <strain evidence="5">JCM 18961</strain>
    </source>
</reference>
<organism evidence="4 5">
    <name type="scientific">Pedococcus ginsenosidimutans</name>
    <dbReference type="NCBI Taxonomy" id="490570"/>
    <lineage>
        <taxon>Bacteria</taxon>
        <taxon>Bacillati</taxon>
        <taxon>Actinomycetota</taxon>
        <taxon>Actinomycetes</taxon>
        <taxon>Micrococcales</taxon>
        <taxon>Intrasporangiaceae</taxon>
        <taxon>Pedococcus</taxon>
    </lineage>
</organism>
<dbReference type="InterPro" id="IPR004474">
    <property type="entry name" value="LytR_CpsA_psr"/>
</dbReference>
<keyword evidence="5" id="KW-1185">Reference proteome</keyword>
<evidence type="ECO:0000313" key="5">
    <source>
        <dbReference type="Proteomes" id="UP001500556"/>
    </source>
</evidence>
<dbReference type="PANTHER" id="PTHR33392">
    <property type="entry name" value="POLYISOPRENYL-TEICHOIC ACID--PEPTIDOGLYCAN TEICHOIC ACID TRANSFERASE TAGU"/>
    <property type="match status" value="1"/>
</dbReference>
<dbReference type="Pfam" id="PF03816">
    <property type="entry name" value="LytR_cpsA_psr"/>
    <property type="match status" value="1"/>
</dbReference>
<keyword evidence="2" id="KW-1133">Transmembrane helix</keyword>